<evidence type="ECO:0000313" key="2">
    <source>
        <dbReference type="Proteomes" id="UP000244334"/>
    </source>
</evidence>
<reference evidence="1" key="1">
    <citation type="submission" date="2018-04" db="EMBL/GenBank/DDBJ databases">
        <title>Genomes of the Obligate Erwinia dacicola and Facultative Enterobacter sp. OLF Endosymbionts of the Olive Fruit fly, Bactrocera oleae.</title>
        <authorList>
            <person name="Estes A.M."/>
            <person name="Hearn D.J."/>
            <person name="Agarwal S."/>
            <person name="Pierson E.A."/>
            <person name="Dunning-Hotopp J.C."/>
        </authorList>
    </citation>
    <scope>NUCLEOTIDE SEQUENCE [LARGE SCALE GENOMIC DNA]</scope>
    <source>
        <strain evidence="1">Oroville</strain>
    </source>
</reference>
<organism evidence="1 2">
    <name type="scientific">Candidatus Erwinia dacicola</name>
    <dbReference type="NCBI Taxonomy" id="252393"/>
    <lineage>
        <taxon>Bacteria</taxon>
        <taxon>Pseudomonadati</taxon>
        <taxon>Pseudomonadota</taxon>
        <taxon>Gammaproteobacteria</taxon>
        <taxon>Enterobacterales</taxon>
        <taxon>Erwiniaceae</taxon>
        <taxon>Erwinia</taxon>
    </lineage>
</organism>
<protein>
    <submittedName>
        <fullName evidence="1">Uncharacterized protein</fullName>
    </submittedName>
</protein>
<name>A0A328TRW5_9GAMM</name>
<accession>A0A328TRW5</accession>
<sequence>MSEQVKRGHEQAADLKASCGAVDVRTVAQLISDLATQLDVQLARSNTLAAENAGLKNAITAVSKTLEECEINGDELKYVVEPSEFDALTDLLDETPATDAFLAEVRASAIPEGYVLVPQQIFLDPSDIESICSQCGDGHESWYGDFTDGLLWVGNIQRDDGSIVHGMHISSADYSEEGGVTVCEFAAQLRQEAAQ</sequence>
<dbReference type="Proteomes" id="UP000244334">
    <property type="component" value="Unassembled WGS sequence"/>
</dbReference>
<dbReference type="AlphaFoldDB" id="A0A328TRW5"/>
<proteinExistence type="predicted"/>
<comment type="caution">
    <text evidence="1">The sequence shown here is derived from an EMBL/GenBank/DDBJ whole genome shotgun (WGS) entry which is preliminary data.</text>
</comment>
<dbReference type="RefSeq" id="WP_338067707.1">
    <property type="nucleotide sequence ID" value="NZ_LJAM02000005.1"/>
</dbReference>
<dbReference type="EMBL" id="LJAM02000005">
    <property type="protein sequence ID" value="RAP73050.1"/>
    <property type="molecule type" value="Genomic_DNA"/>
</dbReference>
<gene>
    <name evidence="1" type="ORF">ACZ87_00131</name>
</gene>
<evidence type="ECO:0000313" key="1">
    <source>
        <dbReference type="EMBL" id="RAP73050.1"/>
    </source>
</evidence>
<keyword evidence="2" id="KW-1185">Reference proteome</keyword>